<feature type="region of interest" description="Disordered" evidence="1">
    <location>
        <begin position="26"/>
        <end position="49"/>
    </location>
</feature>
<protein>
    <submittedName>
        <fullName evidence="2">Uncharacterized protein</fullName>
    </submittedName>
</protein>
<reference evidence="2" key="1">
    <citation type="submission" date="2022-03" db="EMBL/GenBank/DDBJ databases">
        <authorList>
            <person name="Sayadi A."/>
        </authorList>
    </citation>
    <scope>NUCLEOTIDE SEQUENCE</scope>
</reference>
<keyword evidence="3" id="KW-1185">Reference proteome</keyword>
<evidence type="ECO:0000313" key="3">
    <source>
        <dbReference type="Proteomes" id="UP001152888"/>
    </source>
</evidence>
<proteinExistence type="predicted"/>
<feature type="compositionally biased region" description="Polar residues" evidence="1">
    <location>
        <begin position="35"/>
        <end position="49"/>
    </location>
</feature>
<organism evidence="2 3">
    <name type="scientific">Acanthoscelides obtectus</name>
    <name type="common">Bean weevil</name>
    <name type="synonym">Bruchus obtectus</name>
    <dbReference type="NCBI Taxonomy" id="200917"/>
    <lineage>
        <taxon>Eukaryota</taxon>
        <taxon>Metazoa</taxon>
        <taxon>Ecdysozoa</taxon>
        <taxon>Arthropoda</taxon>
        <taxon>Hexapoda</taxon>
        <taxon>Insecta</taxon>
        <taxon>Pterygota</taxon>
        <taxon>Neoptera</taxon>
        <taxon>Endopterygota</taxon>
        <taxon>Coleoptera</taxon>
        <taxon>Polyphaga</taxon>
        <taxon>Cucujiformia</taxon>
        <taxon>Chrysomeloidea</taxon>
        <taxon>Chrysomelidae</taxon>
        <taxon>Bruchinae</taxon>
        <taxon>Bruchini</taxon>
        <taxon>Acanthoscelides</taxon>
    </lineage>
</organism>
<dbReference type="Proteomes" id="UP001152888">
    <property type="component" value="Unassembled WGS sequence"/>
</dbReference>
<evidence type="ECO:0000313" key="2">
    <source>
        <dbReference type="EMBL" id="CAH2001759.1"/>
    </source>
</evidence>
<dbReference type="AlphaFoldDB" id="A0A9P0LXE6"/>
<accession>A0A9P0LXE6</accession>
<gene>
    <name evidence="2" type="ORF">ACAOBT_LOCUS26417</name>
</gene>
<evidence type="ECO:0000256" key="1">
    <source>
        <dbReference type="SAM" id="MobiDB-lite"/>
    </source>
</evidence>
<sequence>MVLRHNSPKTSEKQLNSLMDIHRMGTAPGSYQHFPKSNSPALSNSSGQRTRAKCDLSTVILSDCPYSDTETQVHPTAVDKMGKYFLLFDDPLEDALGGKT</sequence>
<comment type="caution">
    <text evidence="2">The sequence shown here is derived from an EMBL/GenBank/DDBJ whole genome shotgun (WGS) entry which is preliminary data.</text>
</comment>
<dbReference type="EMBL" id="CAKOFQ010007468">
    <property type="protein sequence ID" value="CAH2001759.1"/>
    <property type="molecule type" value="Genomic_DNA"/>
</dbReference>
<name>A0A9P0LXE6_ACAOB</name>